<gene>
    <name evidence="1" type="ORF">Rcae01_02980</name>
</gene>
<evidence type="ECO:0000313" key="1">
    <source>
        <dbReference type="EMBL" id="GAA5507524.1"/>
    </source>
</evidence>
<sequence>MLNEATSHFGSNIFLPSSVFLPNLGLHGVTFVIDLRLCSDCGTS</sequence>
<dbReference type="Proteomes" id="UP001416858">
    <property type="component" value="Unassembled WGS sequence"/>
</dbReference>
<accession>A0ABP9VQT5</accession>
<evidence type="ECO:0000313" key="2">
    <source>
        <dbReference type="Proteomes" id="UP001416858"/>
    </source>
</evidence>
<protein>
    <submittedName>
        <fullName evidence="1">Uncharacterized protein</fullName>
    </submittedName>
</protein>
<keyword evidence="2" id="KW-1185">Reference proteome</keyword>
<organism evidence="1 2">
    <name type="scientific">Novipirellula caenicola</name>
    <dbReference type="NCBI Taxonomy" id="1536901"/>
    <lineage>
        <taxon>Bacteria</taxon>
        <taxon>Pseudomonadati</taxon>
        <taxon>Planctomycetota</taxon>
        <taxon>Planctomycetia</taxon>
        <taxon>Pirellulales</taxon>
        <taxon>Pirellulaceae</taxon>
        <taxon>Novipirellula</taxon>
    </lineage>
</organism>
<dbReference type="EMBL" id="BAABRO010000005">
    <property type="protein sequence ID" value="GAA5507524.1"/>
    <property type="molecule type" value="Genomic_DNA"/>
</dbReference>
<reference evidence="1 2" key="1">
    <citation type="submission" date="2024-02" db="EMBL/GenBank/DDBJ databases">
        <title>Rhodopirellula caenicola NBRC 110016.</title>
        <authorList>
            <person name="Ichikawa N."/>
            <person name="Katano-Makiyama Y."/>
            <person name="Hidaka K."/>
        </authorList>
    </citation>
    <scope>NUCLEOTIDE SEQUENCE [LARGE SCALE GENOMIC DNA]</scope>
    <source>
        <strain evidence="1 2">NBRC 110016</strain>
    </source>
</reference>
<comment type="caution">
    <text evidence="1">The sequence shown here is derived from an EMBL/GenBank/DDBJ whole genome shotgun (WGS) entry which is preliminary data.</text>
</comment>
<proteinExistence type="predicted"/>
<name>A0ABP9VQT5_9BACT</name>